<feature type="transmembrane region" description="Helical" evidence="7">
    <location>
        <begin position="142"/>
        <end position="169"/>
    </location>
</feature>
<dbReference type="GO" id="GO:0015871">
    <property type="term" value="P:choline transport"/>
    <property type="evidence" value="ECO:0007669"/>
    <property type="project" value="TreeGrafter"/>
</dbReference>
<dbReference type="Gene3D" id="1.10.3720.10">
    <property type="entry name" value="MetI-like"/>
    <property type="match status" value="1"/>
</dbReference>
<dbReference type="GeneID" id="93543907"/>
<feature type="domain" description="ABC transmembrane type-1" evidence="8">
    <location>
        <begin position="95"/>
        <end position="274"/>
    </location>
</feature>
<dbReference type="FunFam" id="1.10.3720.10:FF:000001">
    <property type="entry name" value="Glycine betaine ABC transporter, permease"/>
    <property type="match status" value="1"/>
</dbReference>
<comment type="similarity">
    <text evidence="7">Belongs to the binding-protein-dependent transport system permease family.</text>
</comment>
<keyword evidence="5 7" id="KW-1133">Transmembrane helix</keyword>
<evidence type="ECO:0000259" key="8">
    <source>
        <dbReference type="PROSITE" id="PS50928"/>
    </source>
</evidence>
<keyword evidence="4 7" id="KW-0812">Transmembrane</keyword>
<evidence type="ECO:0000256" key="6">
    <source>
        <dbReference type="ARBA" id="ARBA00023136"/>
    </source>
</evidence>
<keyword evidence="2 7" id="KW-0813">Transport</keyword>
<evidence type="ECO:0000256" key="4">
    <source>
        <dbReference type="ARBA" id="ARBA00022692"/>
    </source>
</evidence>
<reference evidence="9 10" key="1">
    <citation type="submission" date="2019-12" db="EMBL/GenBank/DDBJ databases">
        <title>complete genome sequences of Pseudomonas putida str. WP8-W18-CRE-01 isolated from wastewater treatment plant effluent.</title>
        <authorList>
            <person name="Sekizuka T."/>
            <person name="Itokawa K."/>
            <person name="Yatsu K."/>
            <person name="Inamine Y."/>
            <person name="Kuroda M."/>
        </authorList>
    </citation>
    <scope>NUCLEOTIDE SEQUENCE [LARGE SCALE GENOMIC DNA]</scope>
    <source>
        <strain evidence="9 10">WP8-W18-CRE-01</strain>
    </source>
</reference>
<dbReference type="CDD" id="cd06261">
    <property type="entry name" value="TM_PBP2"/>
    <property type="match status" value="1"/>
</dbReference>
<evidence type="ECO:0000313" key="9">
    <source>
        <dbReference type="EMBL" id="BBT39935.1"/>
    </source>
</evidence>
<evidence type="ECO:0000256" key="2">
    <source>
        <dbReference type="ARBA" id="ARBA00022448"/>
    </source>
</evidence>
<feature type="transmembrane region" description="Helical" evidence="7">
    <location>
        <begin position="73"/>
        <end position="92"/>
    </location>
</feature>
<protein>
    <submittedName>
        <fullName evidence="9">ABC transporter permease</fullName>
    </submittedName>
</protein>
<sequence>MSAGFPDAWQFSFAEWVNRLVDWLVLRYGDQLRSLSDHLLQLLVGLESLLRLLPWWLLLLLVGLLAWHASRSLTRALVLSALLALIGMIGLWDKLLQTLALVLVSTGLCVLIGVPLGVVLATRPLARRLVLPVLDVMQTLPAFVYLIPVLMLFGLGKVPAVFATLVYALPPLVRLTELGLAQIDPSLLQAAHGLGANRWQRLRRIALPLALPSIMAGLNQSVMMALSMVVVASMIGARGLGEDVLSGIQTLNVGQGVEAGLAIVALAMVIDRISQAYGQPRR</sequence>
<evidence type="ECO:0000256" key="5">
    <source>
        <dbReference type="ARBA" id="ARBA00022989"/>
    </source>
</evidence>
<dbReference type="RefSeq" id="WP_043211287.1">
    <property type="nucleotide sequence ID" value="NZ_AP022055.1"/>
</dbReference>
<dbReference type="PANTHER" id="PTHR47737">
    <property type="entry name" value="GLYCINE BETAINE/PROLINE BETAINE TRANSPORT SYSTEM PERMEASE PROTEIN PROW"/>
    <property type="match status" value="1"/>
</dbReference>
<dbReference type="PANTHER" id="PTHR47737:SF1">
    <property type="entry name" value="GLYCINE BETAINE_PROLINE BETAINE TRANSPORT SYSTEM PERMEASE PROTEIN PROW"/>
    <property type="match status" value="1"/>
</dbReference>
<proteinExistence type="inferred from homology"/>
<feature type="transmembrane region" description="Helical" evidence="7">
    <location>
        <begin position="209"/>
        <end position="235"/>
    </location>
</feature>
<dbReference type="SUPFAM" id="SSF161098">
    <property type="entry name" value="MetI-like"/>
    <property type="match status" value="1"/>
</dbReference>
<keyword evidence="3" id="KW-1003">Cell membrane</keyword>
<evidence type="ECO:0000256" key="7">
    <source>
        <dbReference type="RuleBase" id="RU363032"/>
    </source>
</evidence>
<dbReference type="GO" id="GO:0015226">
    <property type="term" value="F:carnitine transmembrane transporter activity"/>
    <property type="evidence" value="ECO:0007669"/>
    <property type="project" value="TreeGrafter"/>
</dbReference>
<accession>A0A6S5D5R5</accession>
<dbReference type="EMBL" id="AP022227">
    <property type="protein sequence ID" value="BBT39935.1"/>
    <property type="molecule type" value="Genomic_DNA"/>
</dbReference>
<organism evidence="9 10">
    <name type="scientific">Pseudomonas putida</name>
    <name type="common">Arthrobacter siderocapsulatus</name>
    <dbReference type="NCBI Taxonomy" id="303"/>
    <lineage>
        <taxon>Bacteria</taxon>
        <taxon>Pseudomonadati</taxon>
        <taxon>Pseudomonadota</taxon>
        <taxon>Gammaproteobacteria</taxon>
        <taxon>Pseudomonadales</taxon>
        <taxon>Pseudomonadaceae</taxon>
        <taxon>Pseudomonas</taxon>
    </lineage>
</organism>
<dbReference type="GO" id="GO:0031460">
    <property type="term" value="P:glycine betaine transport"/>
    <property type="evidence" value="ECO:0007669"/>
    <property type="project" value="TreeGrafter"/>
</dbReference>
<dbReference type="InterPro" id="IPR035906">
    <property type="entry name" value="MetI-like_sf"/>
</dbReference>
<dbReference type="Proteomes" id="UP000515680">
    <property type="component" value="Chromosome"/>
</dbReference>
<keyword evidence="6 7" id="KW-0472">Membrane</keyword>
<name>A0A6S5D5R5_PSEPU</name>
<dbReference type="InterPro" id="IPR000515">
    <property type="entry name" value="MetI-like"/>
</dbReference>
<dbReference type="AlphaFoldDB" id="A0A6S5D5R5"/>
<gene>
    <name evidence="9" type="ORF">WP8W18C01_22760</name>
</gene>
<dbReference type="GO" id="GO:0043190">
    <property type="term" value="C:ATP-binding cassette (ABC) transporter complex"/>
    <property type="evidence" value="ECO:0007669"/>
    <property type="project" value="TreeGrafter"/>
</dbReference>
<dbReference type="GO" id="GO:0005275">
    <property type="term" value="F:amine transmembrane transporter activity"/>
    <property type="evidence" value="ECO:0007669"/>
    <property type="project" value="TreeGrafter"/>
</dbReference>
<comment type="subcellular location">
    <subcellularLocation>
        <location evidence="1 7">Cell membrane</location>
        <topology evidence="1 7">Multi-pass membrane protein</topology>
    </subcellularLocation>
</comment>
<dbReference type="Pfam" id="PF00528">
    <property type="entry name" value="BPD_transp_1"/>
    <property type="match status" value="1"/>
</dbReference>
<feature type="transmembrane region" description="Helical" evidence="7">
    <location>
        <begin position="99"/>
        <end position="122"/>
    </location>
</feature>
<dbReference type="PROSITE" id="PS50928">
    <property type="entry name" value="ABC_TM1"/>
    <property type="match status" value="1"/>
</dbReference>
<evidence type="ECO:0000256" key="3">
    <source>
        <dbReference type="ARBA" id="ARBA00022475"/>
    </source>
</evidence>
<evidence type="ECO:0000313" key="10">
    <source>
        <dbReference type="Proteomes" id="UP000515680"/>
    </source>
</evidence>
<feature type="transmembrane region" description="Helical" evidence="7">
    <location>
        <begin position="49"/>
        <end position="67"/>
    </location>
</feature>
<evidence type="ECO:0000256" key="1">
    <source>
        <dbReference type="ARBA" id="ARBA00004651"/>
    </source>
</evidence>